<evidence type="ECO:0000256" key="8">
    <source>
        <dbReference type="ARBA" id="ARBA00023118"/>
    </source>
</evidence>
<gene>
    <name evidence="9" type="primary">cas2</name>
    <name evidence="12" type="ORF">GPICK_10865</name>
</gene>
<evidence type="ECO:0000313" key="12">
    <source>
        <dbReference type="EMBL" id="AJE03786.1"/>
    </source>
</evidence>
<accession>A0A0B5BIB7</accession>
<dbReference type="InterPro" id="IPR019199">
    <property type="entry name" value="Virulence_VapD/CRISPR_Cas2"/>
</dbReference>
<comment type="cofactor">
    <cofactor evidence="1 9">
        <name>Mg(2+)</name>
        <dbReference type="ChEBI" id="CHEBI:18420"/>
    </cofactor>
</comment>
<keyword evidence="7 9" id="KW-0460">Magnesium</keyword>
<dbReference type="GO" id="GO:0046872">
    <property type="term" value="F:metal ion binding"/>
    <property type="evidence" value="ECO:0007669"/>
    <property type="project" value="UniProtKB-UniRule"/>
</dbReference>
<comment type="function">
    <text evidence="9">CRISPR (clustered regularly interspaced short palindromic repeat), is an adaptive immune system that provides protection against mobile genetic elements (viruses, transposable elements and conjugative plasmids). CRISPR clusters contain sequences complementary to antecedent mobile elements and target invading nucleic acids. CRISPR clusters are transcribed and processed into CRISPR RNA (crRNA). Functions as a ssRNA-specific endoribonuclease. Involved in the integration of spacer DNA into the CRISPR cassette.</text>
</comment>
<dbReference type="PIRSF" id="PIRSF032582">
    <property type="entry name" value="Cas2"/>
    <property type="match status" value="1"/>
</dbReference>
<keyword evidence="11" id="KW-0175">Coiled coil</keyword>
<sequence length="97" mass="11765">MWIIVAYDVNTETKAGRRRLRRVAQVCKNFGQRVQKSVFECQVSEMKFEELRRKLLKEIKREEDNLRLYRLTEPRDDHVETYGLTRTIFFDDEPLIV</sequence>
<dbReference type="EC" id="3.1.-.-" evidence="9"/>
<dbReference type="KEGG" id="gpi:GPICK_10865"/>
<dbReference type="NCBIfam" id="TIGR01573">
    <property type="entry name" value="cas2"/>
    <property type="match status" value="1"/>
</dbReference>
<reference evidence="12 13" key="1">
    <citation type="journal article" date="2015" name="Genome Announc.">
        <title>Complete Genome of Geobacter pickeringii G13T, a Metal-Reducing Isolate from Sedimentary Kaolin Deposits.</title>
        <authorList>
            <person name="Badalamenti J.P."/>
            <person name="Bond D.R."/>
        </authorList>
    </citation>
    <scope>NUCLEOTIDE SEQUENCE [LARGE SCALE GENOMIC DNA]</scope>
    <source>
        <strain evidence="12 13">G13</strain>
    </source>
</reference>
<dbReference type="CDD" id="cd09725">
    <property type="entry name" value="Cas2_I_II_III"/>
    <property type="match status" value="1"/>
</dbReference>
<proteinExistence type="inferred from homology"/>
<dbReference type="GO" id="GO:0051607">
    <property type="term" value="P:defense response to virus"/>
    <property type="evidence" value="ECO:0007669"/>
    <property type="project" value="UniProtKB-UniRule"/>
</dbReference>
<dbReference type="STRING" id="345632.GPICK_10865"/>
<dbReference type="HAMAP" id="MF_01471">
    <property type="entry name" value="Cas2"/>
    <property type="match status" value="1"/>
</dbReference>
<dbReference type="OrthoDB" id="9798176at2"/>
<dbReference type="PANTHER" id="PTHR34405">
    <property type="entry name" value="CRISPR-ASSOCIATED ENDORIBONUCLEASE CAS2"/>
    <property type="match status" value="1"/>
</dbReference>
<evidence type="ECO:0000256" key="11">
    <source>
        <dbReference type="SAM" id="Coils"/>
    </source>
</evidence>
<dbReference type="SUPFAM" id="SSF143430">
    <property type="entry name" value="TTP0101/SSO1404-like"/>
    <property type="match status" value="1"/>
</dbReference>
<dbReference type="RefSeq" id="WP_039743124.1">
    <property type="nucleotide sequence ID" value="NZ_CP009788.1"/>
</dbReference>
<evidence type="ECO:0000256" key="5">
    <source>
        <dbReference type="ARBA" id="ARBA00022759"/>
    </source>
</evidence>
<evidence type="ECO:0000256" key="1">
    <source>
        <dbReference type="ARBA" id="ARBA00001946"/>
    </source>
</evidence>
<keyword evidence="6 9" id="KW-0378">Hydrolase</keyword>
<keyword evidence="3 9" id="KW-0540">Nuclease</keyword>
<feature type="binding site" evidence="9">
    <location>
        <position position="8"/>
    </location>
    <ligand>
        <name>Mg(2+)</name>
        <dbReference type="ChEBI" id="CHEBI:18420"/>
        <note>catalytic</note>
    </ligand>
</feature>
<dbReference type="GO" id="GO:0043571">
    <property type="term" value="P:maintenance of CRISPR repeat elements"/>
    <property type="evidence" value="ECO:0007669"/>
    <property type="project" value="UniProtKB-UniRule"/>
</dbReference>
<evidence type="ECO:0000256" key="9">
    <source>
        <dbReference type="HAMAP-Rule" id="MF_01471"/>
    </source>
</evidence>
<comment type="similarity">
    <text evidence="2 9 10">Belongs to the CRISPR-associated endoribonuclease Cas2 protein family.</text>
</comment>
<dbReference type="GO" id="GO:0004521">
    <property type="term" value="F:RNA endonuclease activity"/>
    <property type="evidence" value="ECO:0007669"/>
    <property type="project" value="UniProtKB-UniRule"/>
</dbReference>
<comment type="subunit">
    <text evidence="9">Homodimer, forms a heterotetramer with a Cas1 homodimer.</text>
</comment>
<keyword evidence="5 9" id="KW-0255">Endonuclease</keyword>
<dbReference type="InterPro" id="IPR021127">
    <property type="entry name" value="CRISPR_associated_Cas2"/>
</dbReference>
<evidence type="ECO:0000256" key="10">
    <source>
        <dbReference type="PIRNR" id="PIRNR032582"/>
    </source>
</evidence>
<keyword evidence="13" id="KW-1185">Reference proteome</keyword>
<dbReference type="Pfam" id="PF09827">
    <property type="entry name" value="CRISPR_Cas2"/>
    <property type="match status" value="1"/>
</dbReference>
<keyword evidence="4 9" id="KW-0479">Metal-binding</keyword>
<dbReference type="HOGENOM" id="CLU_161124_3_1_7"/>
<evidence type="ECO:0000256" key="4">
    <source>
        <dbReference type="ARBA" id="ARBA00022723"/>
    </source>
</evidence>
<evidence type="ECO:0000256" key="7">
    <source>
        <dbReference type="ARBA" id="ARBA00022842"/>
    </source>
</evidence>
<dbReference type="Gene3D" id="3.30.70.240">
    <property type="match status" value="1"/>
</dbReference>
<evidence type="ECO:0000256" key="2">
    <source>
        <dbReference type="ARBA" id="ARBA00009959"/>
    </source>
</evidence>
<keyword evidence="8 9" id="KW-0051">Antiviral defense</keyword>
<dbReference type="GO" id="GO:0016787">
    <property type="term" value="F:hydrolase activity"/>
    <property type="evidence" value="ECO:0007669"/>
    <property type="project" value="UniProtKB-KW"/>
</dbReference>
<name>A0A0B5BIB7_9BACT</name>
<evidence type="ECO:0000256" key="6">
    <source>
        <dbReference type="ARBA" id="ARBA00022801"/>
    </source>
</evidence>
<evidence type="ECO:0000256" key="3">
    <source>
        <dbReference type="ARBA" id="ARBA00022722"/>
    </source>
</evidence>
<organism evidence="12 13">
    <name type="scientific">Geobacter pickeringii</name>
    <dbReference type="NCBI Taxonomy" id="345632"/>
    <lineage>
        <taxon>Bacteria</taxon>
        <taxon>Pseudomonadati</taxon>
        <taxon>Thermodesulfobacteriota</taxon>
        <taxon>Desulfuromonadia</taxon>
        <taxon>Geobacterales</taxon>
        <taxon>Geobacteraceae</taxon>
        <taxon>Geobacter</taxon>
    </lineage>
</organism>
<protein>
    <recommendedName>
        <fullName evidence="9">CRISPR-associated endoribonuclease Cas2</fullName>
        <ecNumber evidence="9">3.1.-.-</ecNumber>
    </recommendedName>
</protein>
<dbReference type="AlphaFoldDB" id="A0A0B5BIB7"/>
<dbReference type="PANTHER" id="PTHR34405:SF3">
    <property type="entry name" value="CRISPR-ASSOCIATED ENDORIBONUCLEASE CAS2 3"/>
    <property type="match status" value="1"/>
</dbReference>
<evidence type="ECO:0000313" key="13">
    <source>
        <dbReference type="Proteomes" id="UP000057609"/>
    </source>
</evidence>
<dbReference type="Proteomes" id="UP000057609">
    <property type="component" value="Chromosome"/>
</dbReference>
<feature type="coiled-coil region" evidence="11">
    <location>
        <begin position="45"/>
        <end position="72"/>
    </location>
</feature>
<dbReference type="EMBL" id="CP009788">
    <property type="protein sequence ID" value="AJE03786.1"/>
    <property type="molecule type" value="Genomic_DNA"/>
</dbReference>